<comment type="caution">
    <text evidence="1">The sequence shown here is derived from an EMBL/GenBank/DDBJ whole genome shotgun (WGS) entry which is preliminary data.</text>
</comment>
<protein>
    <submittedName>
        <fullName evidence="1">Uncharacterized protein</fullName>
    </submittedName>
</protein>
<reference evidence="2" key="1">
    <citation type="submission" date="2016-07" db="EMBL/GenBank/DDBJ databases">
        <authorList>
            <person name="Florea S."/>
            <person name="Webb J.S."/>
            <person name="Jaromczyk J."/>
            <person name="Schardl C.L."/>
        </authorList>
    </citation>
    <scope>NUCLEOTIDE SEQUENCE [LARGE SCALE GENOMIC DNA]</scope>
    <source>
        <strain evidence="2">CY1</strain>
    </source>
</reference>
<dbReference type="AlphaFoldDB" id="A0A1V4HGI4"/>
<name>A0A1V4HGI4_9BACL</name>
<evidence type="ECO:0000313" key="1">
    <source>
        <dbReference type="EMBL" id="OPH54919.1"/>
    </source>
</evidence>
<dbReference type="EMBL" id="MBTG01000019">
    <property type="protein sequence ID" value="OPH54919.1"/>
    <property type="molecule type" value="Genomic_DNA"/>
</dbReference>
<dbReference type="Proteomes" id="UP000190626">
    <property type="component" value="Unassembled WGS sequence"/>
</dbReference>
<organism evidence="1 2">
    <name type="scientific">Paenibacillus ferrarius</name>
    <dbReference type="NCBI Taxonomy" id="1469647"/>
    <lineage>
        <taxon>Bacteria</taxon>
        <taxon>Bacillati</taxon>
        <taxon>Bacillota</taxon>
        <taxon>Bacilli</taxon>
        <taxon>Bacillales</taxon>
        <taxon>Paenibacillaceae</taxon>
        <taxon>Paenibacillus</taxon>
    </lineage>
</organism>
<keyword evidence="2" id="KW-1185">Reference proteome</keyword>
<evidence type="ECO:0000313" key="2">
    <source>
        <dbReference type="Proteomes" id="UP000190626"/>
    </source>
</evidence>
<sequence>MNTPPSRFADRWLLDVGSEAQLACNLFSFSSPEWRAIRKPKLATTPTKQVAKGNYNPLFVTKVV</sequence>
<proteinExistence type="predicted"/>
<accession>A0A1V4HGI4</accession>
<gene>
    <name evidence="1" type="ORF">BC351_29790</name>
</gene>
<dbReference type="STRING" id="1469647.BC351_29790"/>